<sequence length="67" mass="7559">MCSEGFLKGAKMRVEQPWEAPRGDKSGANNLAMQCQDEEIMIGDGTKRGQWGEWHLCPESKHPPLFI</sequence>
<gene>
    <name evidence="1" type="primary">VMO1_0</name>
    <name evidence="1" type="ORF">E2C01_098798</name>
</gene>
<dbReference type="InterPro" id="IPR036706">
    <property type="entry name" value="VOMI_sf"/>
</dbReference>
<organism evidence="1 2">
    <name type="scientific">Portunus trituberculatus</name>
    <name type="common">Swimming crab</name>
    <name type="synonym">Neptunus trituberculatus</name>
    <dbReference type="NCBI Taxonomy" id="210409"/>
    <lineage>
        <taxon>Eukaryota</taxon>
        <taxon>Metazoa</taxon>
        <taxon>Ecdysozoa</taxon>
        <taxon>Arthropoda</taxon>
        <taxon>Crustacea</taxon>
        <taxon>Multicrustacea</taxon>
        <taxon>Malacostraca</taxon>
        <taxon>Eumalacostraca</taxon>
        <taxon>Eucarida</taxon>
        <taxon>Decapoda</taxon>
        <taxon>Pleocyemata</taxon>
        <taxon>Brachyura</taxon>
        <taxon>Eubrachyura</taxon>
        <taxon>Portunoidea</taxon>
        <taxon>Portunidae</taxon>
        <taxon>Portuninae</taxon>
        <taxon>Portunus</taxon>
    </lineage>
</organism>
<dbReference type="AlphaFoldDB" id="A0A5B7K3U3"/>
<evidence type="ECO:0000313" key="2">
    <source>
        <dbReference type="Proteomes" id="UP000324222"/>
    </source>
</evidence>
<accession>A0A5B7K3U3</accession>
<dbReference type="Gene3D" id="2.100.10.20">
    <property type="entry name" value="Vitelline membrane outer layer protein I (VOMI)"/>
    <property type="match status" value="1"/>
</dbReference>
<dbReference type="EMBL" id="VSRR010135003">
    <property type="protein sequence ID" value="MPD03173.1"/>
    <property type="molecule type" value="Genomic_DNA"/>
</dbReference>
<dbReference type="Pfam" id="PF03762">
    <property type="entry name" value="VOMI"/>
    <property type="match status" value="1"/>
</dbReference>
<keyword evidence="2" id="KW-1185">Reference proteome</keyword>
<evidence type="ECO:0000313" key="1">
    <source>
        <dbReference type="EMBL" id="MPD03173.1"/>
    </source>
</evidence>
<dbReference type="OrthoDB" id="6329319at2759"/>
<dbReference type="Proteomes" id="UP000324222">
    <property type="component" value="Unassembled WGS sequence"/>
</dbReference>
<dbReference type="SUPFAM" id="SSF51092">
    <property type="entry name" value="Vitelline membrane outer protein-I (VMO-I)"/>
    <property type="match status" value="1"/>
</dbReference>
<name>A0A5B7K3U3_PORTR</name>
<reference evidence="1 2" key="1">
    <citation type="submission" date="2019-05" db="EMBL/GenBank/DDBJ databases">
        <title>Another draft genome of Portunus trituberculatus and its Hox gene families provides insights of decapod evolution.</title>
        <authorList>
            <person name="Jeong J.-H."/>
            <person name="Song I."/>
            <person name="Kim S."/>
            <person name="Choi T."/>
            <person name="Kim D."/>
            <person name="Ryu S."/>
            <person name="Kim W."/>
        </authorList>
    </citation>
    <scope>NUCLEOTIDE SEQUENCE [LARGE SCALE GENOMIC DNA]</scope>
    <source>
        <tissue evidence="1">Muscle</tissue>
    </source>
</reference>
<comment type="caution">
    <text evidence="1">The sequence shown here is derived from an EMBL/GenBank/DDBJ whole genome shotgun (WGS) entry which is preliminary data.</text>
</comment>
<proteinExistence type="predicted"/>
<protein>
    <submittedName>
        <fullName evidence="1">Vitelline membrane outer layer protein 1</fullName>
    </submittedName>
</protein>
<dbReference type="InterPro" id="IPR005515">
    <property type="entry name" value="VOMI"/>
</dbReference>